<evidence type="ECO:0000313" key="4">
    <source>
        <dbReference type="EMBL" id="TMQ49786.1"/>
    </source>
</evidence>
<dbReference type="InterPro" id="IPR012336">
    <property type="entry name" value="Thioredoxin-like_fold"/>
</dbReference>
<dbReference type="Gene3D" id="3.40.30.10">
    <property type="entry name" value="Glutaredoxin"/>
    <property type="match status" value="1"/>
</dbReference>
<dbReference type="EMBL" id="VBOT01000115">
    <property type="protein sequence ID" value="TMQ49786.1"/>
    <property type="molecule type" value="Genomic_DNA"/>
</dbReference>
<dbReference type="SUPFAM" id="SSF52833">
    <property type="entry name" value="Thioredoxin-like"/>
    <property type="match status" value="1"/>
</dbReference>
<dbReference type="InterPro" id="IPR051099">
    <property type="entry name" value="AGR/TXD"/>
</dbReference>
<protein>
    <submittedName>
        <fullName evidence="4">DUF255 domain-containing protein</fullName>
    </submittedName>
</protein>
<feature type="domain" description="Thioredoxin" evidence="3">
    <location>
        <begin position="10"/>
        <end position="146"/>
    </location>
</feature>
<comment type="caution">
    <text evidence="4">The sequence shown here is derived from an EMBL/GenBank/DDBJ whole genome shotgun (WGS) entry which is preliminary data.</text>
</comment>
<dbReference type="AlphaFoldDB" id="A0A538SEJ1"/>
<dbReference type="InterPro" id="IPR013766">
    <property type="entry name" value="Thioredoxin_domain"/>
</dbReference>
<proteinExistence type="predicted"/>
<evidence type="ECO:0000259" key="3">
    <source>
        <dbReference type="PROSITE" id="PS51352"/>
    </source>
</evidence>
<dbReference type="Proteomes" id="UP000320184">
    <property type="component" value="Unassembled WGS sequence"/>
</dbReference>
<name>A0A538SEJ1_UNCEI</name>
<dbReference type="PROSITE" id="PS51352">
    <property type="entry name" value="THIOREDOXIN_2"/>
    <property type="match status" value="1"/>
</dbReference>
<reference evidence="4 5" key="1">
    <citation type="journal article" date="2019" name="Nat. Microbiol.">
        <title>Mediterranean grassland soil C-N compound turnover is dependent on rainfall and depth, and is mediated by genomically divergent microorganisms.</title>
        <authorList>
            <person name="Diamond S."/>
            <person name="Andeer P.F."/>
            <person name="Li Z."/>
            <person name="Crits-Christoph A."/>
            <person name="Burstein D."/>
            <person name="Anantharaman K."/>
            <person name="Lane K.R."/>
            <person name="Thomas B.C."/>
            <person name="Pan C."/>
            <person name="Northen T.R."/>
            <person name="Banfield J.F."/>
        </authorList>
    </citation>
    <scope>NUCLEOTIDE SEQUENCE [LARGE SCALE GENOMIC DNA]</scope>
    <source>
        <strain evidence="4">WS_3</strain>
    </source>
</reference>
<dbReference type="InterPro" id="IPR017937">
    <property type="entry name" value="Thioredoxin_CS"/>
</dbReference>
<gene>
    <name evidence="4" type="ORF">E6K73_09200</name>
</gene>
<feature type="signal peptide" evidence="2">
    <location>
        <begin position="1"/>
        <end position="20"/>
    </location>
</feature>
<evidence type="ECO:0000313" key="5">
    <source>
        <dbReference type="Proteomes" id="UP000320184"/>
    </source>
</evidence>
<dbReference type="PANTHER" id="PTHR15337:SF11">
    <property type="entry name" value="THIOREDOXIN DOMAIN-CONTAINING PROTEIN"/>
    <property type="match status" value="1"/>
</dbReference>
<evidence type="ECO:0000256" key="2">
    <source>
        <dbReference type="SAM" id="SignalP"/>
    </source>
</evidence>
<keyword evidence="1 2" id="KW-0732">Signal</keyword>
<organism evidence="4 5">
    <name type="scientific">Eiseniibacteriota bacterium</name>
    <dbReference type="NCBI Taxonomy" id="2212470"/>
    <lineage>
        <taxon>Bacteria</taxon>
        <taxon>Candidatus Eiseniibacteriota</taxon>
    </lineage>
</organism>
<dbReference type="PROSITE" id="PS00194">
    <property type="entry name" value="THIOREDOXIN_1"/>
    <property type="match status" value="1"/>
</dbReference>
<dbReference type="InterPro" id="IPR036249">
    <property type="entry name" value="Thioredoxin-like_sf"/>
</dbReference>
<feature type="chain" id="PRO_5021821930" evidence="2">
    <location>
        <begin position="21"/>
        <end position="170"/>
    </location>
</feature>
<dbReference type="Pfam" id="PF13098">
    <property type="entry name" value="Thioredoxin_2"/>
    <property type="match status" value="1"/>
</dbReference>
<accession>A0A538SEJ1</accession>
<evidence type="ECO:0000256" key="1">
    <source>
        <dbReference type="ARBA" id="ARBA00022729"/>
    </source>
</evidence>
<sequence length="170" mass="19072">MKRIFFVTIMLVGLSSASVASEPKPLTWRAWDAGLREASGAKRPILVDVYTNWCGWCKRMDRDVYSRADVQDYLSRRFVLIKLNAEAPDAAAYEGQVYTSRSLAARFRVSGFPTTIFLRPGGEHVANVPGYIPAERFLLLLHYIGDGHLDRGVPFDDYVKSASAAPEDRK</sequence>
<dbReference type="PANTHER" id="PTHR15337">
    <property type="entry name" value="ANTERIOR GRADIENT PROTEIN-RELATED"/>
    <property type="match status" value="1"/>
</dbReference>